<dbReference type="SUPFAM" id="SSF50494">
    <property type="entry name" value="Trypsin-like serine proteases"/>
    <property type="match status" value="2"/>
</dbReference>
<dbReference type="InterPro" id="IPR001314">
    <property type="entry name" value="Peptidase_S1A"/>
</dbReference>
<organism evidence="11">
    <name type="scientific">Thrips palmi</name>
    <name type="common">Melon thrips</name>
    <dbReference type="NCBI Taxonomy" id="161013"/>
    <lineage>
        <taxon>Eukaryota</taxon>
        <taxon>Metazoa</taxon>
        <taxon>Ecdysozoa</taxon>
        <taxon>Arthropoda</taxon>
        <taxon>Hexapoda</taxon>
        <taxon>Insecta</taxon>
        <taxon>Pterygota</taxon>
        <taxon>Neoptera</taxon>
        <taxon>Paraneoptera</taxon>
        <taxon>Thysanoptera</taxon>
        <taxon>Terebrantia</taxon>
        <taxon>Thripoidea</taxon>
        <taxon>Thripidae</taxon>
        <taxon>Thrips</taxon>
    </lineage>
</organism>
<evidence type="ECO:0000256" key="5">
    <source>
        <dbReference type="ARBA" id="ARBA00022825"/>
    </source>
</evidence>
<dbReference type="RefSeq" id="XP_034245057.1">
    <property type="nucleotide sequence ID" value="XM_034389166.1"/>
</dbReference>
<dbReference type="InterPro" id="IPR001254">
    <property type="entry name" value="Trypsin_dom"/>
</dbReference>
<evidence type="ECO:0000256" key="8">
    <source>
        <dbReference type="SAM" id="SignalP"/>
    </source>
</evidence>
<keyword evidence="5 7" id="KW-0720">Serine protease</keyword>
<dbReference type="FunFam" id="2.40.10.10:FF:000068">
    <property type="entry name" value="transmembrane protease serine 2"/>
    <property type="match status" value="2"/>
</dbReference>
<reference evidence="11" key="1">
    <citation type="submission" date="2025-08" db="UniProtKB">
        <authorList>
            <consortium name="RefSeq"/>
        </authorList>
    </citation>
    <scope>IDENTIFICATION</scope>
    <source>
        <tissue evidence="11">Total insect</tissue>
    </source>
</reference>
<evidence type="ECO:0000256" key="6">
    <source>
        <dbReference type="ARBA" id="ARBA00023157"/>
    </source>
</evidence>
<accession>A0A6P8ZBE9</accession>
<dbReference type="PANTHER" id="PTHR24264:SF65">
    <property type="entry name" value="SRCR DOMAIN-CONTAINING PROTEIN"/>
    <property type="match status" value="1"/>
</dbReference>
<keyword evidence="6" id="KW-1015">Disulfide bond</keyword>
<evidence type="ECO:0000256" key="1">
    <source>
        <dbReference type="ARBA" id="ARBA00004613"/>
    </source>
</evidence>
<dbReference type="GO" id="GO:0006508">
    <property type="term" value="P:proteolysis"/>
    <property type="evidence" value="ECO:0007669"/>
    <property type="project" value="UniProtKB-KW"/>
</dbReference>
<feature type="domain" description="Peptidase S1" evidence="9">
    <location>
        <begin position="451"/>
        <end position="713"/>
    </location>
</feature>
<dbReference type="PROSITE" id="PS00134">
    <property type="entry name" value="TRYPSIN_HIS"/>
    <property type="match status" value="2"/>
</dbReference>
<dbReference type="SMART" id="SM00020">
    <property type="entry name" value="Tryp_SPc"/>
    <property type="match status" value="2"/>
</dbReference>
<dbReference type="InterPro" id="IPR018114">
    <property type="entry name" value="TRYPSIN_HIS"/>
</dbReference>
<feature type="domain" description="Peptidase S1" evidence="9">
    <location>
        <begin position="57"/>
        <end position="314"/>
    </location>
</feature>
<dbReference type="OrthoDB" id="10061449at2759"/>
<feature type="signal peptide" evidence="8">
    <location>
        <begin position="1"/>
        <end position="19"/>
    </location>
</feature>
<sequence>MSPLTVLLYTCALAAAVHGAAFKEVRLGGAVVDQTAAMFAPVPTGLGVQRSDLEEEIVGGEDAKLGQFPHQASMQVTMPGSWWWDAAPQHLCGGTLIAQGWVLTAAHCAYGVPNNARKVEVVLGIDNLAREASGKQRILVTKMLVHAQYQHNVNGGVGPYDIALLKLAQPARLTANIKLAVLPSAGALASGDAVLSGWGSTSQDGDHPVYPNQLQTATFPIVEYNACNAFVSNLDGPENNPLADTNLCVGPLDRTGLSSCSGDSGGPLVQQDANGQAVVIGVVSWGLKNCGSVPFPSVFTRTSAYVDWIQAVQQQNAGVAATALRRRCVAMHRDKGTTVLILGLAIGKSERPFIFDTGYSFGQRGARGSLIAEGRRSLTPPHFEGAPFPAMAPSRSVVAVLALCAALASASPARDGLVKEVGVKSSQNRYATFPIPLGVERADSDGVNLQIVGGQDAKLGQFPHQASMQVTIPSPYMIKSQPQHLCGGSLIARGWVMTAAHCVYGVPNRATKVEVVLGIDNLAVKAAGSQRIAVERMLVHAKYDHYGNNGVGPYDIALLKLARPATLSDTVKLVALPAQAAPAESGTATLSGWGSTSMDGLHPVYPNQLQMAEFPVVSHDECVAFVKAIKDGGKEMANLIMDSNLCVGPLDRDGLSSCSGDSGGPLIQGGQDGSTPTVVGITSWGLTNCGSIPFPSIFTRVHSYLTWIARVQAAY</sequence>
<comment type="subcellular location">
    <subcellularLocation>
        <location evidence="1">Secreted</location>
    </subcellularLocation>
</comment>
<dbReference type="InterPro" id="IPR050127">
    <property type="entry name" value="Serine_Proteases_S1"/>
</dbReference>
<evidence type="ECO:0000313" key="10">
    <source>
        <dbReference type="Proteomes" id="UP000515158"/>
    </source>
</evidence>
<dbReference type="CDD" id="cd00190">
    <property type="entry name" value="Tryp_SPc"/>
    <property type="match status" value="2"/>
</dbReference>
<dbReference type="PANTHER" id="PTHR24264">
    <property type="entry name" value="TRYPSIN-RELATED"/>
    <property type="match status" value="1"/>
</dbReference>
<dbReference type="KEGG" id="tpal:117647428"/>
<gene>
    <name evidence="11" type="primary">LOC117647428</name>
</gene>
<dbReference type="Gene3D" id="2.40.10.10">
    <property type="entry name" value="Trypsin-like serine proteases"/>
    <property type="match status" value="2"/>
</dbReference>
<dbReference type="InterPro" id="IPR009003">
    <property type="entry name" value="Peptidase_S1_PA"/>
</dbReference>
<proteinExistence type="predicted"/>
<dbReference type="InterPro" id="IPR043504">
    <property type="entry name" value="Peptidase_S1_PA_chymotrypsin"/>
</dbReference>
<dbReference type="PROSITE" id="PS00135">
    <property type="entry name" value="TRYPSIN_SER"/>
    <property type="match status" value="2"/>
</dbReference>
<dbReference type="PROSITE" id="PS50240">
    <property type="entry name" value="TRYPSIN_DOM"/>
    <property type="match status" value="2"/>
</dbReference>
<keyword evidence="8" id="KW-0732">Signal</keyword>
<keyword evidence="10" id="KW-1185">Reference proteome</keyword>
<dbReference type="GO" id="GO:0004252">
    <property type="term" value="F:serine-type endopeptidase activity"/>
    <property type="evidence" value="ECO:0007669"/>
    <property type="project" value="InterPro"/>
</dbReference>
<protein>
    <submittedName>
        <fullName evidence="11">Transmembrane protease serine 9-like</fullName>
    </submittedName>
</protein>
<feature type="chain" id="PRO_5027590330" evidence="8">
    <location>
        <begin position="20"/>
        <end position="715"/>
    </location>
</feature>
<name>A0A6P8ZBE9_THRPL</name>
<keyword evidence="2" id="KW-0964">Secreted</keyword>
<evidence type="ECO:0000256" key="3">
    <source>
        <dbReference type="ARBA" id="ARBA00022670"/>
    </source>
</evidence>
<dbReference type="Proteomes" id="UP000515158">
    <property type="component" value="Unplaced"/>
</dbReference>
<dbReference type="PRINTS" id="PR00722">
    <property type="entry name" value="CHYMOTRYPSIN"/>
</dbReference>
<dbReference type="GeneID" id="117647428"/>
<evidence type="ECO:0000259" key="9">
    <source>
        <dbReference type="PROSITE" id="PS50240"/>
    </source>
</evidence>
<dbReference type="InterPro" id="IPR033116">
    <property type="entry name" value="TRYPSIN_SER"/>
</dbReference>
<dbReference type="GO" id="GO:0005615">
    <property type="term" value="C:extracellular space"/>
    <property type="evidence" value="ECO:0007669"/>
    <property type="project" value="TreeGrafter"/>
</dbReference>
<keyword evidence="4 7" id="KW-0378">Hydrolase</keyword>
<dbReference type="AlphaFoldDB" id="A0A6P8ZBE9"/>
<evidence type="ECO:0000256" key="4">
    <source>
        <dbReference type="ARBA" id="ARBA00022801"/>
    </source>
</evidence>
<keyword evidence="3 7" id="KW-0645">Protease</keyword>
<dbReference type="InParanoid" id="A0A6P8ZBE9"/>
<dbReference type="Pfam" id="PF00089">
    <property type="entry name" value="Trypsin"/>
    <property type="match status" value="2"/>
</dbReference>
<evidence type="ECO:0000313" key="11">
    <source>
        <dbReference type="RefSeq" id="XP_034245057.1"/>
    </source>
</evidence>
<evidence type="ECO:0000256" key="7">
    <source>
        <dbReference type="RuleBase" id="RU363034"/>
    </source>
</evidence>
<evidence type="ECO:0000256" key="2">
    <source>
        <dbReference type="ARBA" id="ARBA00022525"/>
    </source>
</evidence>